<protein>
    <submittedName>
        <fullName evidence="1">Uncharacterized protein</fullName>
    </submittedName>
</protein>
<evidence type="ECO:0000313" key="1">
    <source>
        <dbReference type="EMBL" id="PWZ06058.1"/>
    </source>
</evidence>
<evidence type="ECO:0000313" key="2">
    <source>
        <dbReference type="Proteomes" id="UP000251960"/>
    </source>
</evidence>
<name>A0A3L6DCK4_MAIZE</name>
<dbReference type="AlphaFoldDB" id="A0A3L6DCK4"/>
<proteinExistence type="predicted"/>
<dbReference type="Proteomes" id="UP000251960">
    <property type="component" value="Chromosome 9"/>
</dbReference>
<sequence length="40" mass="4740">MCLSFKYHGLPKIVVFLEFSKLHQELSFLLFSLHILCFPI</sequence>
<organism evidence="1 2">
    <name type="scientific">Zea mays</name>
    <name type="common">Maize</name>
    <dbReference type="NCBI Taxonomy" id="4577"/>
    <lineage>
        <taxon>Eukaryota</taxon>
        <taxon>Viridiplantae</taxon>
        <taxon>Streptophyta</taxon>
        <taxon>Embryophyta</taxon>
        <taxon>Tracheophyta</taxon>
        <taxon>Spermatophyta</taxon>
        <taxon>Magnoliopsida</taxon>
        <taxon>Liliopsida</taxon>
        <taxon>Poales</taxon>
        <taxon>Poaceae</taxon>
        <taxon>PACMAD clade</taxon>
        <taxon>Panicoideae</taxon>
        <taxon>Andropogonodae</taxon>
        <taxon>Andropogoneae</taxon>
        <taxon>Tripsacinae</taxon>
        <taxon>Zea</taxon>
    </lineage>
</organism>
<comment type="caution">
    <text evidence="1">The sequence shown here is derived from an EMBL/GenBank/DDBJ whole genome shotgun (WGS) entry which is preliminary data.</text>
</comment>
<dbReference type="EMBL" id="NCVQ01000010">
    <property type="protein sequence ID" value="PWZ06058.1"/>
    <property type="molecule type" value="Genomic_DNA"/>
</dbReference>
<reference evidence="1 2" key="1">
    <citation type="journal article" date="2018" name="Nat. Genet.">
        <title>Extensive intraspecific gene order and gene structural variations between Mo17 and other maize genomes.</title>
        <authorList>
            <person name="Sun S."/>
            <person name="Zhou Y."/>
            <person name="Chen J."/>
            <person name="Shi J."/>
            <person name="Zhao H."/>
            <person name="Zhao H."/>
            <person name="Song W."/>
            <person name="Zhang M."/>
            <person name="Cui Y."/>
            <person name="Dong X."/>
            <person name="Liu H."/>
            <person name="Ma X."/>
            <person name="Jiao Y."/>
            <person name="Wang B."/>
            <person name="Wei X."/>
            <person name="Stein J.C."/>
            <person name="Glaubitz J.C."/>
            <person name="Lu F."/>
            <person name="Yu G."/>
            <person name="Liang C."/>
            <person name="Fengler K."/>
            <person name="Li B."/>
            <person name="Rafalski A."/>
            <person name="Schnable P.S."/>
            <person name="Ware D.H."/>
            <person name="Buckler E.S."/>
            <person name="Lai J."/>
        </authorList>
    </citation>
    <scope>NUCLEOTIDE SEQUENCE [LARGE SCALE GENOMIC DNA]</scope>
    <source>
        <strain evidence="2">cv. Missouri 17</strain>
        <tissue evidence="1">Seedling</tissue>
    </source>
</reference>
<gene>
    <name evidence="1" type="ORF">Zm00014a_016348</name>
</gene>
<accession>A0A3L6DCK4</accession>